<dbReference type="CDD" id="cd06261">
    <property type="entry name" value="TM_PBP2"/>
    <property type="match status" value="1"/>
</dbReference>
<feature type="transmembrane region" description="Helical" evidence="7">
    <location>
        <begin position="35"/>
        <end position="62"/>
    </location>
</feature>
<dbReference type="OrthoDB" id="3614395at2"/>
<dbReference type="Proteomes" id="UP000237104">
    <property type="component" value="Unassembled WGS sequence"/>
</dbReference>
<evidence type="ECO:0000313" key="10">
    <source>
        <dbReference type="EMBL" id="POH68414.1"/>
    </source>
</evidence>
<keyword evidence="6 7" id="KW-0472">Membrane</keyword>
<evidence type="ECO:0000256" key="5">
    <source>
        <dbReference type="ARBA" id="ARBA00022989"/>
    </source>
</evidence>
<evidence type="ECO:0000256" key="1">
    <source>
        <dbReference type="ARBA" id="ARBA00004651"/>
    </source>
</evidence>
<dbReference type="InterPro" id="IPR035906">
    <property type="entry name" value="MetI-like_sf"/>
</dbReference>
<evidence type="ECO:0000259" key="9">
    <source>
        <dbReference type="PROSITE" id="PS50928"/>
    </source>
</evidence>
<accession>A0A2S3ZK80</accession>
<evidence type="ECO:0000313" key="11">
    <source>
        <dbReference type="Proteomes" id="UP000237104"/>
    </source>
</evidence>
<keyword evidence="2 7" id="KW-0813">Transport</keyword>
<proteinExistence type="inferred from homology"/>
<keyword evidence="3" id="KW-1003">Cell membrane</keyword>
<comment type="caution">
    <text evidence="10">The sequence shown here is derived from an EMBL/GenBank/DDBJ whole genome shotgun (WGS) entry which is preliminary data.</text>
</comment>
<evidence type="ECO:0000256" key="2">
    <source>
        <dbReference type="ARBA" id="ARBA00022448"/>
    </source>
</evidence>
<comment type="similarity">
    <text evidence="7">Belongs to the binding-protein-dependent transport system permease family.</text>
</comment>
<dbReference type="Pfam" id="PF00528">
    <property type="entry name" value="BPD_transp_1"/>
    <property type="match status" value="1"/>
</dbReference>
<feature type="transmembrane region" description="Helical" evidence="7">
    <location>
        <begin position="278"/>
        <end position="305"/>
    </location>
</feature>
<dbReference type="PROSITE" id="PS50928">
    <property type="entry name" value="ABC_TM1"/>
    <property type="match status" value="1"/>
</dbReference>
<evidence type="ECO:0000256" key="8">
    <source>
        <dbReference type="SAM" id="MobiDB-lite"/>
    </source>
</evidence>
<dbReference type="PANTHER" id="PTHR30193">
    <property type="entry name" value="ABC TRANSPORTER PERMEASE PROTEIN"/>
    <property type="match status" value="1"/>
</dbReference>
<evidence type="ECO:0000256" key="4">
    <source>
        <dbReference type="ARBA" id="ARBA00022692"/>
    </source>
</evidence>
<dbReference type="InterPro" id="IPR051393">
    <property type="entry name" value="ABC_transporter_permease"/>
</dbReference>
<feature type="region of interest" description="Disordered" evidence="8">
    <location>
        <begin position="1"/>
        <end position="27"/>
    </location>
</feature>
<gene>
    <name evidence="10" type="ORF">C3B59_06200</name>
</gene>
<evidence type="ECO:0000256" key="6">
    <source>
        <dbReference type="ARBA" id="ARBA00023136"/>
    </source>
</evidence>
<dbReference type="GO" id="GO:0005886">
    <property type="term" value="C:plasma membrane"/>
    <property type="evidence" value="ECO:0007669"/>
    <property type="project" value="UniProtKB-SubCell"/>
</dbReference>
<feature type="domain" description="ABC transmembrane type-1" evidence="9">
    <location>
        <begin position="94"/>
        <end position="304"/>
    </location>
</feature>
<dbReference type="GO" id="GO:0055085">
    <property type="term" value="P:transmembrane transport"/>
    <property type="evidence" value="ECO:0007669"/>
    <property type="project" value="InterPro"/>
</dbReference>
<evidence type="ECO:0000256" key="7">
    <source>
        <dbReference type="RuleBase" id="RU363032"/>
    </source>
</evidence>
<protein>
    <submittedName>
        <fullName evidence="10">ABC transporter</fullName>
    </submittedName>
</protein>
<organism evidence="10 11">
    <name type="scientific">Cryobacterium zongtaii</name>
    <dbReference type="NCBI Taxonomy" id="1259217"/>
    <lineage>
        <taxon>Bacteria</taxon>
        <taxon>Bacillati</taxon>
        <taxon>Actinomycetota</taxon>
        <taxon>Actinomycetes</taxon>
        <taxon>Micrococcales</taxon>
        <taxon>Microbacteriaceae</taxon>
        <taxon>Cryobacterium</taxon>
    </lineage>
</organism>
<dbReference type="EMBL" id="PPXF01000025">
    <property type="protein sequence ID" value="POH68414.1"/>
    <property type="molecule type" value="Genomic_DNA"/>
</dbReference>
<sequence length="320" mass="34220">MTRLATLERPTRAAEKTQRRTSTTKGGLLRAGRPGLVWALPATLFFGVFALLPLVFAVYLSFTSYNGIRLSPPRFVGLENWQRLISDSAVGQSVVVTLTLVVLAVVTQIPLGLLTGVWAAGPQRGRAVVVALYFIPLLMSTAAVSVVWGALLDPNFGLPSALPWLFGDGNILGNRTSALVAIAFIYLWGASPLYTLIFQGAARSVPAVLYQAAQMDGAGRVRQFFSITVPQLRNTTITCTILIVVGTFTAFDIILILTRGGPSGGTSILPYLMYEQGFISYDLGYGSVIALVLVVLATIVSAVMVRVTGYDKMAGTQEGL</sequence>
<dbReference type="AlphaFoldDB" id="A0A2S3ZK80"/>
<keyword evidence="5 7" id="KW-1133">Transmembrane helix</keyword>
<dbReference type="PANTHER" id="PTHR30193:SF37">
    <property type="entry name" value="INNER MEMBRANE ABC TRANSPORTER PERMEASE PROTEIN YCJO"/>
    <property type="match status" value="1"/>
</dbReference>
<feature type="transmembrane region" description="Helical" evidence="7">
    <location>
        <begin position="127"/>
        <end position="151"/>
    </location>
</feature>
<keyword evidence="4 7" id="KW-0812">Transmembrane</keyword>
<evidence type="ECO:0000256" key="3">
    <source>
        <dbReference type="ARBA" id="ARBA00022475"/>
    </source>
</evidence>
<dbReference type="InterPro" id="IPR000515">
    <property type="entry name" value="MetI-like"/>
</dbReference>
<name>A0A2S3ZK80_9MICO</name>
<reference evidence="10 11" key="1">
    <citation type="submission" date="2018-01" db="EMBL/GenBank/DDBJ databases">
        <title>Cryobacterium sp. nov., from glaciers in China.</title>
        <authorList>
            <person name="Liu Q."/>
            <person name="Xin Y.-H."/>
        </authorList>
    </citation>
    <scope>NUCLEOTIDE SEQUENCE [LARGE SCALE GENOMIC DNA]</scope>
    <source>
        <strain evidence="10 11">TMB1-8</strain>
    </source>
</reference>
<dbReference type="Gene3D" id="1.10.3720.10">
    <property type="entry name" value="MetI-like"/>
    <property type="match status" value="1"/>
</dbReference>
<feature type="transmembrane region" description="Helical" evidence="7">
    <location>
        <begin position="171"/>
        <end position="189"/>
    </location>
</feature>
<feature type="compositionally biased region" description="Basic and acidic residues" evidence="8">
    <location>
        <begin position="9"/>
        <end position="18"/>
    </location>
</feature>
<dbReference type="SUPFAM" id="SSF161098">
    <property type="entry name" value="MetI-like"/>
    <property type="match status" value="1"/>
</dbReference>
<feature type="transmembrane region" description="Helical" evidence="7">
    <location>
        <begin position="237"/>
        <end position="258"/>
    </location>
</feature>
<comment type="subcellular location">
    <subcellularLocation>
        <location evidence="1 7">Cell membrane</location>
        <topology evidence="1 7">Multi-pass membrane protein</topology>
    </subcellularLocation>
</comment>
<feature type="transmembrane region" description="Helical" evidence="7">
    <location>
        <begin position="94"/>
        <end position="120"/>
    </location>
</feature>